<keyword evidence="3" id="KW-1185">Reference proteome</keyword>
<dbReference type="AlphaFoldDB" id="A0AAD7H0B3"/>
<gene>
    <name evidence="2" type="ORF">B0H16DRAFT_1703806</name>
</gene>
<protein>
    <submittedName>
        <fullName evidence="2">Uncharacterized protein</fullName>
    </submittedName>
</protein>
<feature type="compositionally biased region" description="Basic and acidic residues" evidence="1">
    <location>
        <begin position="67"/>
        <end position="90"/>
    </location>
</feature>
<organism evidence="2 3">
    <name type="scientific">Mycena metata</name>
    <dbReference type="NCBI Taxonomy" id="1033252"/>
    <lineage>
        <taxon>Eukaryota</taxon>
        <taxon>Fungi</taxon>
        <taxon>Dikarya</taxon>
        <taxon>Basidiomycota</taxon>
        <taxon>Agaricomycotina</taxon>
        <taxon>Agaricomycetes</taxon>
        <taxon>Agaricomycetidae</taxon>
        <taxon>Agaricales</taxon>
        <taxon>Marasmiineae</taxon>
        <taxon>Mycenaceae</taxon>
        <taxon>Mycena</taxon>
    </lineage>
</organism>
<proteinExistence type="predicted"/>
<sequence>MDHELPVTREEMIAELEEMLGPDEESELWEHRNKILTEQDRDNIRAFRLKMLSSMDQHLSPSPIPSEVERSPVEKQNKAVQKEASQKKTAVDSPKPAAVKRYSTRSADVLVNPNCRGTLPTRLKPSLAPYNPLSHRPTAEYAILVISTKKDAHAHLKVSRSLLDVLKSWYGILTPHLVRLAGLYNSLMPAITGRDPVSIPSVPPTYIASESPPIARMLSQTRARSGLSRSKQLRLLRICCRGVSFSRFYPSYRHRIPASSRRQSSSFKVSLKSIPSPHLDSSRDVCPSFLTDALIVLSLVSPCICRTRRSGSNCVEISQIFDLKLFSNLGLNPELLRFDSGWTRFKLSSSVDLSVLYSCQSFLGCDAPAQPWHLQLD</sequence>
<evidence type="ECO:0000256" key="1">
    <source>
        <dbReference type="SAM" id="MobiDB-lite"/>
    </source>
</evidence>
<comment type="caution">
    <text evidence="2">The sequence shown here is derived from an EMBL/GenBank/DDBJ whole genome shotgun (WGS) entry which is preliminary data.</text>
</comment>
<accession>A0AAD7H0B3</accession>
<reference evidence="2" key="1">
    <citation type="submission" date="2023-03" db="EMBL/GenBank/DDBJ databases">
        <title>Massive genome expansion in bonnet fungi (Mycena s.s.) driven by repeated elements and novel gene families across ecological guilds.</title>
        <authorList>
            <consortium name="Lawrence Berkeley National Laboratory"/>
            <person name="Harder C.B."/>
            <person name="Miyauchi S."/>
            <person name="Viragh M."/>
            <person name="Kuo A."/>
            <person name="Thoen E."/>
            <person name="Andreopoulos B."/>
            <person name="Lu D."/>
            <person name="Skrede I."/>
            <person name="Drula E."/>
            <person name="Henrissat B."/>
            <person name="Morin E."/>
            <person name="Kohler A."/>
            <person name="Barry K."/>
            <person name="LaButti K."/>
            <person name="Morin E."/>
            <person name="Salamov A."/>
            <person name="Lipzen A."/>
            <person name="Mereny Z."/>
            <person name="Hegedus B."/>
            <person name="Baldrian P."/>
            <person name="Stursova M."/>
            <person name="Weitz H."/>
            <person name="Taylor A."/>
            <person name="Grigoriev I.V."/>
            <person name="Nagy L.G."/>
            <person name="Martin F."/>
            <person name="Kauserud H."/>
        </authorList>
    </citation>
    <scope>NUCLEOTIDE SEQUENCE</scope>
    <source>
        <strain evidence="2">CBHHK182m</strain>
    </source>
</reference>
<dbReference type="Proteomes" id="UP001215598">
    <property type="component" value="Unassembled WGS sequence"/>
</dbReference>
<name>A0AAD7H0B3_9AGAR</name>
<evidence type="ECO:0000313" key="3">
    <source>
        <dbReference type="Proteomes" id="UP001215598"/>
    </source>
</evidence>
<evidence type="ECO:0000313" key="2">
    <source>
        <dbReference type="EMBL" id="KAJ7709375.1"/>
    </source>
</evidence>
<dbReference type="EMBL" id="JARKIB010000419">
    <property type="protein sequence ID" value="KAJ7709375.1"/>
    <property type="molecule type" value="Genomic_DNA"/>
</dbReference>
<feature type="region of interest" description="Disordered" evidence="1">
    <location>
        <begin position="56"/>
        <end position="99"/>
    </location>
</feature>